<dbReference type="eggNOG" id="ENOG502S8F7">
    <property type="taxonomic scope" value="Eukaryota"/>
</dbReference>
<dbReference type="EMBL" id="HF935704">
    <property type="protein sequence ID" value="CCX12486.1"/>
    <property type="molecule type" value="Genomic_DNA"/>
</dbReference>
<name>U4LD90_PYROM</name>
<gene>
    <name evidence="3" type="ORF">PCON_12080</name>
</gene>
<feature type="chain" id="PRO_5004651266" description="Deoxyribonuclease NucA/NucB domain-containing protein" evidence="1">
    <location>
        <begin position="22"/>
        <end position="232"/>
    </location>
</feature>
<dbReference type="OrthoDB" id="2748312at2759"/>
<reference evidence="3 4" key="1">
    <citation type="journal article" date="2013" name="PLoS Genet.">
        <title>The genome and development-dependent transcriptomes of Pyronema confluens: a window into fungal evolution.</title>
        <authorList>
            <person name="Traeger S."/>
            <person name="Altegoer F."/>
            <person name="Freitag M."/>
            <person name="Gabaldon T."/>
            <person name="Kempken F."/>
            <person name="Kumar A."/>
            <person name="Marcet-Houben M."/>
            <person name="Poggeler S."/>
            <person name="Stajich J.E."/>
            <person name="Nowrousian M."/>
        </authorList>
    </citation>
    <scope>NUCLEOTIDE SEQUENCE [LARGE SCALE GENOMIC DNA]</scope>
    <source>
        <strain evidence="4">CBS 100304</strain>
        <tissue evidence="3">Vegetative mycelium</tissue>
    </source>
</reference>
<protein>
    <recommendedName>
        <fullName evidence="2">Deoxyribonuclease NucA/NucB domain-containing protein</fullName>
    </recommendedName>
</protein>
<dbReference type="InterPro" id="IPR029476">
    <property type="entry name" value="DNase_NucA_NucB"/>
</dbReference>
<sequence length="232" mass="25574">MQFSLFQLLGLVLVSLTVVEALNFDWDCTRSLGTCNNACFAVNCKRKPSKLTYDANKSARGPRRTRSGCNRTPCSNTKYKASGNSCDEFPFASVKEGGSGAILRCVKSSENSSEGGQLSAFYKKLKNGEKFGIFVRNFKGAKYCENARLCRNDGFEFKAQRRGFINARAEDDGFSAADTNDNFEGVPFRKFMGNDGVERLFLSNVNDPKSTIVGETITDGEGKEVKITSEVF</sequence>
<dbReference type="AlphaFoldDB" id="U4LD90"/>
<organism evidence="3 4">
    <name type="scientific">Pyronema omphalodes (strain CBS 100304)</name>
    <name type="common">Pyronema confluens</name>
    <dbReference type="NCBI Taxonomy" id="1076935"/>
    <lineage>
        <taxon>Eukaryota</taxon>
        <taxon>Fungi</taxon>
        <taxon>Dikarya</taxon>
        <taxon>Ascomycota</taxon>
        <taxon>Pezizomycotina</taxon>
        <taxon>Pezizomycetes</taxon>
        <taxon>Pezizales</taxon>
        <taxon>Pyronemataceae</taxon>
        <taxon>Pyronema</taxon>
    </lineage>
</organism>
<keyword evidence="4" id="KW-1185">Reference proteome</keyword>
<evidence type="ECO:0000313" key="4">
    <source>
        <dbReference type="Proteomes" id="UP000018144"/>
    </source>
</evidence>
<dbReference type="Proteomes" id="UP000018144">
    <property type="component" value="Unassembled WGS sequence"/>
</dbReference>
<feature type="domain" description="Deoxyribonuclease NucA/NucB" evidence="2">
    <location>
        <begin position="38"/>
        <end position="134"/>
    </location>
</feature>
<proteinExistence type="predicted"/>
<feature type="signal peptide" evidence="1">
    <location>
        <begin position="1"/>
        <end position="21"/>
    </location>
</feature>
<evidence type="ECO:0000256" key="1">
    <source>
        <dbReference type="SAM" id="SignalP"/>
    </source>
</evidence>
<dbReference type="STRING" id="1076935.U4LD90"/>
<evidence type="ECO:0000259" key="2">
    <source>
        <dbReference type="Pfam" id="PF14040"/>
    </source>
</evidence>
<dbReference type="Pfam" id="PF14040">
    <property type="entry name" value="DNase_NucA_NucB"/>
    <property type="match status" value="1"/>
</dbReference>
<evidence type="ECO:0000313" key="3">
    <source>
        <dbReference type="EMBL" id="CCX12486.1"/>
    </source>
</evidence>
<keyword evidence="1" id="KW-0732">Signal</keyword>
<accession>U4LD90</accession>